<name>A0ABU6V0F5_9FABA</name>
<feature type="region of interest" description="Disordered" evidence="1">
    <location>
        <begin position="62"/>
        <end position="99"/>
    </location>
</feature>
<proteinExistence type="predicted"/>
<dbReference type="EMBL" id="JASCZI010130141">
    <property type="protein sequence ID" value="MED6166866.1"/>
    <property type="molecule type" value="Genomic_DNA"/>
</dbReference>
<evidence type="ECO:0000313" key="3">
    <source>
        <dbReference type="Proteomes" id="UP001341840"/>
    </source>
</evidence>
<reference evidence="2 3" key="1">
    <citation type="journal article" date="2023" name="Plants (Basel)">
        <title>Bridging the Gap: Combining Genomics and Transcriptomics Approaches to Understand Stylosanthes scabra, an Orphan Legume from the Brazilian Caatinga.</title>
        <authorList>
            <person name="Ferreira-Neto J.R.C."/>
            <person name="da Silva M.D."/>
            <person name="Binneck E."/>
            <person name="de Melo N.F."/>
            <person name="da Silva R.H."/>
            <person name="de Melo A.L.T.M."/>
            <person name="Pandolfi V."/>
            <person name="Bustamante F.O."/>
            <person name="Brasileiro-Vidal A.C."/>
            <person name="Benko-Iseppon A.M."/>
        </authorList>
    </citation>
    <scope>NUCLEOTIDE SEQUENCE [LARGE SCALE GENOMIC DNA]</scope>
    <source>
        <tissue evidence="2">Leaves</tissue>
    </source>
</reference>
<accession>A0ABU6V0F5</accession>
<dbReference type="Proteomes" id="UP001341840">
    <property type="component" value="Unassembled WGS sequence"/>
</dbReference>
<keyword evidence="3" id="KW-1185">Reference proteome</keyword>
<evidence type="ECO:0000256" key="1">
    <source>
        <dbReference type="SAM" id="MobiDB-lite"/>
    </source>
</evidence>
<protein>
    <submittedName>
        <fullName evidence="2">Uncharacterized protein</fullName>
    </submittedName>
</protein>
<comment type="caution">
    <text evidence="2">The sequence shown here is derived from an EMBL/GenBank/DDBJ whole genome shotgun (WGS) entry which is preliminary data.</text>
</comment>
<evidence type="ECO:0000313" key="2">
    <source>
        <dbReference type="EMBL" id="MED6166866.1"/>
    </source>
</evidence>
<organism evidence="2 3">
    <name type="scientific">Stylosanthes scabra</name>
    <dbReference type="NCBI Taxonomy" id="79078"/>
    <lineage>
        <taxon>Eukaryota</taxon>
        <taxon>Viridiplantae</taxon>
        <taxon>Streptophyta</taxon>
        <taxon>Embryophyta</taxon>
        <taxon>Tracheophyta</taxon>
        <taxon>Spermatophyta</taxon>
        <taxon>Magnoliopsida</taxon>
        <taxon>eudicotyledons</taxon>
        <taxon>Gunneridae</taxon>
        <taxon>Pentapetalae</taxon>
        <taxon>rosids</taxon>
        <taxon>fabids</taxon>
        <taxon>Fabales</taxon>
        <taxon>Fabaceae</taxon>
        <taxon>Papilionoideae</taxon>
        <taxon>50 kb inversion clade</taxon>
        <taxon>dalbergioids sensu lato</taxon>
        <taxon>Dalbergieae</taxon>
        <taxon>Pterocarpus clade</taxon>
        <taxon>Stylosanthes</taxon>
    </lineage>
</organism>
<feature type="non-terminal residue" evidence="2">
    <location>
        <position position="99"/>
    </location>
</feature>
<gene>
    <name evidence="2" type="ORF">PIB30_113542</name>
</gene>
<feature type="compositionally biased region" description="Basic and acidic residues" evidence="1">
    <location>
        <begin position="64"/>
        <end position="76"/>
    </location>
</feature>
<sequence length="99" mass="11619">MTHLPNHARPTGSPSVRRPRWYATSCRVMVVRHILQGDGALTPRHVKRMGLWPPALHKCRKERRIKDKIPQLDRMPEPSLLQERQQHIGRGHQERTSPR</sequence>